<dbReference type="RefSeq" id="XP_040589525.1">
    <property type="nucleotide sequence ID" value="XM_040733591.1"/>
</dbReference>
<evidence type="ECO:0000313" key="3">
    <source>
        <dbReference type="Proteomes" id="UP000886700"/>
    </source>
</evidence>
<feature type="region of interest" description="Disordered" evidence="1">
    <location>
        <begin position="61"/>
        <end position="98"/>
    </location>
</feature>
<feature type="signal peptide" evidence="2">
    <location>
        <begin position="1"/>
        <end position="24"/>
    </location>
</feature>
<reference evidence="4" key="1">
    <citation type="submission" date="2025-08" db="UniProtKB">
        <authorList>
            <consortium name="RefSeq"/>
        </authorList>
    </citation>
    <scope>IDENTIFICATION</scope>
    <source>
        <tissue evidence="4">Liver</tissue>
    </source>
</reference>
<evidence type="ECO:0000313" key="4">
    <source>
        <dbReference type="RefSeq" id="XP_040589525.1"/>
    </source>
</evidence>
<feature type="compositionally biased region" description="Basic and acidic residues" evidence="1">
    <location>
        <begin position="114"/>
        <end position="140"/>
    </location>
</feature>
<dbReference type="Pfam" id="PF15307">
    <property type="entry name" value="SPACA7"/>
    <property type="match status" value="1"/>
</dbReference>
<dbReference type="GeneID" id="101839293"/>
<keyword evidence="2" id="KW-0732">Signal</keyword>
<dbReference type="InterPro" id="IPR029301">
    <property type="entry name" value="SPACA7"/>
</dbReference>
<keyword evidence="3" id="KW-1185">Reference proteome</keyword>
<gene>
    <name evidence="4" type="primary">Spaca7</name>
</gene>
<evidence type="ECO:0000256" key="2">
    <source>
        <dbReference type="SAM" id="SignalP"/>
    </source>
</evidence>
<name>A0ABM2WF58_MESAU</name>
<accession>A0ABM2WF58</accession>
<organism evidence="3 4">
    <name type="scientific">Mesocricetus auratus</name>
    <name type="common">Golden hamster</name>
    <dbReference type="NCBI Taxonomy" id="10036"/>
    <lineage>
        <taxon>Eukaryota</taxon>
        <taxon>Metazoa</taxon>
        <taxon>Chordata</taxon>
        <taxon>Craniata</taxon>
        <taxon>Vertebrata</taxon>
        <taxon>Euteleostomi</taxon>
        <taxon>Mammalia</taxon>
        <taxon>Eutheria</taxon>
        <taxon>Euarchontoglires</taxon>
        <taxon>Glires</taxon>
        <taxon>Rodentia</taxon>
        <taxon>Myomorpha</taxon>
        <taxon>Muroidea</taxon>
        <taxon>Cricetidae</taxon>
        <taxon>Cricetinae</taxon>
        <taxon>Mesocricetus</taxon>
    </lineage>
</organism>
<feature type="chain" id="PRO_5045588473" evidence="2">
    <location>
        <begin position="25"/>
        <end position="181"/>
    </location>
</feature>
<sequence>MAANRGVETFVSVFLLCCWRGTQLQPINATSGPVTEDSLNSTTEDMPEVFDEILAQEILEPNTTATSETASTKMPTATTIQTKDKNSGIDENYQEDGSENYHELLENLEVSSTNKEKSDNDRSTAENIHEHSSQTKLEPHYSFNEKKSSRNDKYGKVSVLDRILQNIGRSEGNLELTESIF</sequence>
<proteinExistence type="predicted"/>
<dbReference type="Proteomes" id="UP000886700">
    <property type="component" value="Unplaced"/>
</dbReference>
<feature type="region of interest" description="Disordered" evidence="1">
    <location>
        <begin position="110"/>
        <end position="140"/>
    </location>
</feature>
<feature type="compositionally biased region" description="Polar residues" evidence="1">
    <location>
        <begin position="61"/>
        <end position="81"/>
    </location>
</feature>
<protein>
    <submittedName>
        <fullName evidence="4">Sperm acrosome-associated protein 7</fullName>
    </submittedName>
</protein>
<evidence type="ECO:0000256" key="1">
    <source>
        <dbReference type="SAM" id="MobiDB-lite"/>
    </source>
</evidence>